<feature type="region of interest" description="Disordered" evidence="1">
    <location>
        <begin position="1"/>
        <end position="29"/>
    </location>
</feature>
<name>A0ABQ4A0K3_9ACTN</name>
<keyword evidence="3" id="KW-1185">Reference proteome</keyword>
<evidence type="ECO:0000256" key="1">
    <source>
        <dbReference type="SAM" id="MobiDB-lite"/>
    </source>
</evidence>
<reference evidence="2 3" key="1">
    <citation type="submission" date="2021-01" db="EMBL/GenBank/DDBJ databases">
        <title>Whole genome shotgun sequence of Actinoplanes humidus NBRC 14915.</title>
        <authorList>
            <person name="Komaki H."/>
            <person name="Tamura T."/>
        </authorList>
    </citation>
    <scope>NUCLEOTIDE SEQUENCE [LARGE SCALE GENOMIC DNA]</scope>
    <source>
        <strain evidence="2 3">NBRC 14915</strain>
    </source>
</reference>
<dbReference type="Proteomes" id="UP000603200">
    <property type="component" value="Unassembled WGS sequence"/>
</dbReference>
<sequence>MAGTAIADITQNDGNNLRNRRSTASGPDLSIEAAISEPAIANITDIAGRAMVSAAQPVQW</sequence>
<feature type="compositionally biased region" description="Polar residues" evidence="1">
    <location>
        <begin position="9"/>
        <end position="25"/>
    </location>
</feature>
<comment type="caution">
    <text evidence="2">The sequence shown here is derived from an EMBL/GenBank/DDBJ whole genome shotgun (WGS) entry which is preliminary data.</text>
</comment>
<dbReference type="EMBL" id="BOMN01000108">
    <property type="protein sequence ID" value="GIE24362.1"/>
    <property type="molecule type" value="Genomic_DNA"/>
</dbReference>
<gene>
    <name evidence="2" type="ORF">Ahu01nite_074640</name>
</gene>
<evidence type="ECO:0000313" key="3">
    <source>
        <dbReference type="Proteomes" id="UP000603200"/>
    </source>
</evidence>
<protein>
    <submittedName>
        <fullName evidence="2">Uncharacterized protein</fullName>
    </submittedName>
</protein>
<evidence type="ECO:0000313" key="2">
    <source>
        <dbReference type="EMBL" id="GIE24362.1"/>
    </source>
</evidence>
<organism evidence="2 3">
    <name type="scientific">Winogradskya humida</name>
    <dbReference type="NCBI Taxonomy" id="113566"/>
    <lineage>
        <taxon>Bacteria</taxon>
        <taxon>Bacillati</taxon>
        <taxon>Actinomycetota</taxon>
        <taxon>Actinomycetes</taxon>
        <taxon>Micromonosporales</taxon>
        <taxon>Micromonosporaceae</taxon>
        <taxon>Winogradskya</taxon>
    </lineage>
</organism>
<proteinExistence type="predicted"/>
<accession>A0ABQ4A0K3</accession>